<dbReference type="EMBL" id="RDBE01000006">
    <property type="protein sequence ID" value="RLV50148.1"/>
    <property type="molecule type" value="Genomic_DNA"/>
</dbReference>
<evidence type="ECO:0000313" key="3">
    <source>
        <dbReference type="Proteomes" id="UP000281708"/>
    </source>
</evidence>
<dbReference type="InterPro" id="IPR039422">
    <property type="entry name" value="MarR/SlyA-like"/>
</dbReference>
<dbReference type="PANTHER" id="PTHR33164">
    <property type="entry name" value="TRANSCRIPTIONAL REGULATOR, MARR FAMILY"/>
    <property type="match status" value="1"/>
</dbReference>
<dbReference type="SUPFAM" id="SSF46785">
    <property type="entry name" value="Winged helix' DNA-binding domain"/>
    <property type="match status" value="1"/>
</dbReference>
<protein>
    <submittedName>
        <fullName evidence="2">MarR family transcriptional regulator</fullName>
    </submittedName>
</protein>
<organism evidence="2 3">
    <name type="scientific">Nocardioides mangrovicus</name>
    <dbReference type="NCBI Taxonomy" id="2478913"/>
    <lineage>
        <taxon>Bacteria</taxon>
        <taxon>Bacillati</taxon>
        <taxon>Actinomycetota</taxon>
        <taxon>Actinomycetes</taxon>
        <taxon>Propionibacteriales</taxon>
        <taxon>Nocardioidaceae</taxon>
        <taxon>Nocardioides</taxon>
    </lineage>
</organism>
<proteinExistence type="predicted"/>
<dbReference type="Proteomes" id="UP000281708">
    <property type="component" value="Unassembled WGS sequence"/>
</dbReference>
<dbReference type="Gene3D" id="1.10.10.10">
    <property type="entry name" value="Winged helix-like DNA-binding domain superfamily/Winged helix DNA-binding domain"/>
    <property type="match status" value="1"/>
</dbReference>
<accession>A0A3L8P6Y7</accession>
<dbReference type="PANTHER" id="PTHR33164:SF104">
    <property type="entry name" value="TRANSCRIPTIONAL REGULATORY PROTEIN"/>
    <property type="match status" value="1"/>
</dbReference>
<dbReference type="PRINTS" id="PR00598">
    <property type="entry name" value="HTHMARR"/>
</dbReference>
<dbReference type="OrthoDB" id="3237509at2"/>
<evidence type="ECO:0000313" key="2">
    <source>
        <dbReference type="EMBL" id="RLV50148.1"/>
    </source>
</evidence>
<dbReference type="GO" id="GO:0006950">
    <property type="term" value="P:response to stress"/>
    <property type="evidence" value="ECO:0007669"/>
    <property type="project" value="TreeGrafter"/>
</dbReference>
<dbReference type="Pfam" id="PF12802">
    <property type="entry name" value="MarR_2"/>
    <property type="match status" value="1"/>
</dbReference>
<dbReference type="AlphaFoldDB" id="A0A3L8P6Y7"/>
<dbReference type="SMART" id="SM00347">
    <property type="entry name" value="HTH_MARR"/>
    <property type="match status" value="1"/>
</dbReference>
<feature type="domain" description="HTH marR-type" evidence="1">
    <location>
        <begin position="1"/>
        <end position="135"/>
    </location>
</feature>
<evidence type="ECO:0000259" key="1">
    <source>
        <dbReference type="PROSITE" id="PS50995"/>
    </source>
</evidence>
<dbReference type="GO" id="GO:0003700">
    <property type="term" value="F:DNA-binding transcription factor activity"/>
    <property type="evidence" value="ECO:0007669"/>
    <property type="project" value="InterPro"/>
</dbReference>
<comment type="caution">
    <text evidence="2">The sequence shown here is derived from an EMBL/GenBank/DDBJ whole genome shotgun (WGS) entry which is preliminary data.</text>
</comment>
<dbReference type="InterPro" id="IPR036390">
    <property type="entry name" value="WH_DNA-bd_sf"/>
</dbReference>
<dbReference type="PROSITE" id="PS50995">
    <property type="entry name" value="HTH_MARR_2"/>
    <property type="match status" value="1"/>
</dbReference>
<sequence length="140" mass="15610">MSVIGRLHRVGLALTRRIEELYAESGLSEPEFDLMATLRRSGPPYERAAGELAEHTMVTTGGLTKRVDRLVARGLLERTTGTDDARRRMVRLTPSGFGVIDRAYAAHMANERYLVDLLSPTDASRLEAILRRWQSALATD</sequence>
<gene>
    <name evidence="2" type="ORF">D9V37_08720</name>
</gene>
<reference evidence="2 3" key="1">
    <citation type="submission" date="2018-10" db="EMBL/GenBank/DDBJ databases">
        <title>Marmoricola sp. 4Q3S-7 whole genome shotgun sequence.</title>
        <authorList>
            <person name="Li F."/>
        </authorList>
    </citation>
    <scope>NUCLEOTIDE SEQUENCE [LARGE SCALE GENOMIC DNA]</scope>
    <source>
        <strain evidence="2 3">4Q3S-7</strain>
    </source>
</reference>
<name>A0A3L8P6Y7_9ACTN</name>
<dbReference type="InterPro" id="IPR000835">
    <property type="entry name" value="HTH_MarR-typ"/>
</dbReference>
<keyword evidence="3" id="KW-1185">Reference proteome</keyword>
<dbReference type="InterPro" id="IPR036388">
    <property type="entry name" value="WH-like_DNA-bd_sf"/>
</dbReference>